<dbReference type="EMBL" id="JAYMGO010000024">
    <property type="protein sequence ID" value="KAL1248458.1"/>
    <property type="molecule type" value="Genomic_DNA"/>
</dbReference>
<proteinExistence type="predicted"/>
<protein>
    <submittedName>
        <fullName evidence="2">Uncharacterized protein</fullName>
    </submittedName>
</protein>
<keyword evidence="3" id="KW-1185">Reference proteome</keyword>
<dbReference type="Proteomes" id="UP001558613">
    <property type="component" value="Unassembled WGS sequence"/>
</dbReference>
<organism evidence="2 3">
    <name type="scientific">Cirrhinus molitorella</name>
    <name type="common">mud carp</name>
    <dbReference type="NCBI Taxonomy" id="172907"/>
    <lineage>
        <taxon>Eukaryota</taxon>
        <taxon>Metazoa</taxon>
        <taxon>Chordata</taxon>
        <taxon>Craniata</taxon>
        <taxon>Vertebrata</taxon>
        <taxon>Euteleostomi</taxon>
        <taxon>Actinopterygii</taxon>
        <taxon>Neopterygii</taxon>
        <taxon>Teleostei</taxon>
        <taxon>Ostariophysi</taxon>
        <taxon>Cypriniformes</taxon>
        <taxon>Cyprinidae</taxon>
        <taxon>Labeoninae</taxon>
        <taxon>Labeonini</taxon>
        <taxon>Cirrhinus</taxon>
    </lineage>
</organism>
<gene>
    <name evidence="2" type="ORF">QQF64_021776</name>
</gene>
<keyword evidence="1" id="KW-1133">Transmembrane helix</keyword>
<feature type="transmembrane region" description="Helical" evidence="1">
    <location>
        <begin position="32"/>
        <end position="50"/>
    </location>
</feature>
<reference evidence="2 3" key="1">
    <citation type="submission" date="2023-09" db="EMBL/GenBank/DDBJ databases">
        <authorList>
            <person name="Wang M."/>
        </authorList>
    </citation>
    <scope>NUCLEOTIDE SEQUENCE [LARGE SCALE GENOMIC DNA]</scope>
    <source>
        <strain evidence="2">GT-2023</strain>
        <tissue evidence="2">Liver</tissue>
    </source>
</reference>
<keyword evidence="1" id="KW-0812">Transmembrane</keyword>
<comment type="caution">
    <text evidence="2">The sequence shown here is derived from an EMBL/GenBank/DDBJ whole genome shotgun (WGS) entry which is preliminary data.</text>
</comment>
<sequence length="146" mass="15842">MCVCVCEVRLMVLQTGGLESEQASRCVPVKPLLWTIIIIIIGIITVAMEVRTWRLAGGPPWGPCIPGEFTLLGAGGGRVWITHSTTSAPSPAPSLNAPFPRVALRAVEKPLPCATKRLQSIVLKRPFRFPTMPAVLLFLSVEDSLR</sequence>
<name>A0ABR3L6K4_9TELE</name>
<evidence type="ECO:0000256" key="1">
    <source>
        <dbReference type="SAM" id="Phobius"/>
    </source>
</evidence>
<evidence type="ECO:0000313" key="3">
    <source>
        <dbReference type="Proteomes" id="UP001558613"/>
    </source>
</evidence>
<evidence type="ECO:0000313" key="2">
    <source>
        <dbReference type="EMBL" id="KAL1248458.1"/>
    </source>
</evidence>
<keyword evidence="1" id="KW-0472">Membrane</keyword>
<accession>A0ABR3L6K4</accession>